<evidence type="ECO:0000313" key="1">
    <source>
        <dbReference type="EMBL" id="KAG0421673.1"/>
    </source>
</evidence>
<accession>A0AC60PMQ7</accession>
<name>A0AC60PMQ7_IXOPE</name>
<dbReference type="Proteomes" id="UP000805193">
    <property type="component" value="Unassembled WGS sequence"/>
</dbReference>
<dbReference type="EMBL" id="JABSTQ010010334">
    <property type="protein sequence ID" value="KAG0421673.1"/>
    <property type="molecule type" value="Genomic_DNA"/>
</dbReference>
<organism evidence="1 2">
    <name type="scientific">Ixodes persulcatus</name>
    <name type="common">Taiga tick</name>
    <dbReference type="NCBI Taxonomy" id="34615"/>
    <lineage>
        <taxon>Eukaryota</taxon>
        <taxon>Metazoa</taxon>
        <taxon>Ecdysozoa</taxon>
        <taxon>Arthropoda</taxon>
        <taxon>Chelicerata</taxon>
        <taxon>Arachnida</taxon>
        <taxon>Acari</taxon>
        <taxon>Parasitiformes</taxon>
        <taxon>Ixodida</taxon>
        <taxon>Ixodoidea</taxon>
        <taxon>Ixodidae</taxon>
        <taxon>Ixodinae</taxon>
        <taxon>Ixodes</taxon>
    </lineage>
</organism>
<protein>
    <submittedName>
        <fullName evidence="1">Uncharacterized protein</fullName>
    </submittedName>
</protein>
<proteinExistence type="predicted"/>
<feature type="non-terminal residue" evidence="1">
    <location>
        <position position="1"/>
    </location>
</feature>
<keyword evidence="2" id="KW-1185">Reference proteome</keyword>
<gene>
    <name evidence="1" type="ORF">HPB47_002444</name>
</gene>
<sequence length="412" mass="46872">PTELTESAAALPGVNRRSPSKNLNMEVTVEGELIRPEELEVPNQWFTSRKSKIVPLESITRESDQSRAPTKAMGRKMALKSIERRQMRMPTEATKIVLRPRGGLTKLIQYGTAHLGDVIKAAAGIDPKEEGDDIFSPNLKQQSILVGTTCEKRKLKYACIKQIMLDGECVETSAYVATPEDCGKGVIYDIPLFYTIEDIKTRLDRRDNPKILGVRRLGKESKAVMLLFEENTVPRWILFGGVPLRCQLYKKKFEICPACGRLGHRDDVCTDPKNVRPPKDHSCEPKCRLCGKGHILGDKKCREIFRTPYVVKKKQWERKQRQTDSSERQSRPRELKLEKGYKIGYKESGGTQRPIRLPGQLQGKKPVQGAFQLQRPGQPTKTRLEPGAHGPWPRSRRQARAKWLPRRPSHPR</sequence>
<comment type="caution">
    <text evidence="1">The sequence shown here is derived from an EMBL/GenBank/DDBJ whole genome shotgun (WGS) entry which is preliminary data.</text>
</comment>
<reference evidence="1 2" key="1">
    <citation type="journal article" date="2020" name="Cell">
        <title>Large-Scale Comparative Analyses of Tick Genomes Elucidate Their Genetic Diversity and Vector Capacities.</title>
        <authorList>
            <consortium name="Tick Genome and Microbiome Consortium (TIGMIC)"/>
            <person name="Jia N."/>
            <person name="Wang J."/>
            <person name="Shi W."/>
            <person name="Du L."/>
            <person name="Sun Y."/>
            <person name="Zhan W."/>
            <person name="Jiang J.F."/>
            <person name="Wang Q."/>
            <person name="Zhang B."/>
            <person name="Ji P."/>
            <person name="Bell-Sakyi L."/>
            <person name="Cui X.M."/>
            <person name="Yuan T.T."/>
            <person name="Jiang B.G."/>
            <person name="Yang W.F."/>
            <person name="Lam T.T."/>
            <person name="Chang Q.C."/>
            <person name="Ding S.J."/>
            <person name="Wang X.J."/>
            <person name="Zhu J.G."/>
            <person name="Ruan X.D."/>
            <person name="Zhao L."/>
            <person name="Wei J.T."/>
            <person name="Ye R.Z."/>
            <person name="Que T.C."/>
            <person name="Du C.H."/>
            <person name="Zhou Y.H."/>
            <person name="Cheng J.X."/>
            <person name="Dai P.F."/>
            <person name="Guo W.B."/>
            <person name="Han X.H."/>
            <person name="Huang E.J."/>
            <person name="Li L.F."/>
            <person name="Wei W."/>
            <person name="Gao Y.C."/>
            <person name="Liu J.Z."/>
            <person name="Shao H.Z."/>
            <person name="Wang X."/>
            <person name="Wang C.C."/>
            <person name="Yang T.C."/>
            <person name="Huo Q.B."/>
            <person name="Li W."/>
            <person name="Chen H.Y."/>
            <person name="Chen S.E."/>
            <person name="Zhou L.G."/>
            <person name="Ni X.B."/>
            <person name="Tian J.H."/>
            <person name="Sheng Y."/>
            <person name="Liu T."/>
            <person name="Pan Y.S."/>
            <person name="Xia L.Y."/>
            <person name="Li J."/>
            <person name="Zhao F."/>
            <person name="Cao W.C."/>
        </authorList>
    </citation>
    <scope>NUCLEOTIDE SEQUENCE [LARGE SCALE GENOMIC DNA]</scope>
    <source>
        <strain evidence="1">Iper-2018</strain>
    </source>
</reference>
<evidence type="ECO:0000313" key="2">
    <source>
        <dbReference type="Proteomes" id="UP000805193"/>
    </source>
</evidence>